<accession>A0A0K0F859</accession>
<evidence type="ECO:0000313" key="2">
    <source>
        <dbReference type="WBParaSite" id="SVE_0500800.1"/>
    </source>
</evidence>
<dbReference type="Proteomes" id="UP000035680">
    <property type="component" value="Unassembled WGS sequence"/>
</dbReference>
<reference evidence="1" key="1">
    <citation type="submission" date="2014-07" db="EMBL/GenBank/DDBJ databases">
        <authorList>
            <person name="Martin A.A"/>
            <person name="De Silva N."/>
        </authorList>
    </citation>
    <scope>NUCLEOTIDE SEQUENCE</scope>
</reference>
<proteinExistence type="predicted"/>
<name>A0A0K0F859_STRVS</name>
<evidence type="ECO:0000313" key="1">
    <source>
        <dbReference type="Proteomes" id="UP000035680"/>
    </source>
</evidence>
<dbReference type="WBParaSite" id="SVE_0500800.1">
    <property type="protein sequence ID" value="SVE_0500800.1"/>
    <property type="gene ID" value="SVE_0500800"/>
</dbReference>
<reference evidence="2" key="2">
    <citation type="submission" date="2015-08" db="UniProtKB">
        <authorList>
            <consortium name="WormBaseParasite"/>
        </authorList>
    </citation>
    <scope>IDENTIFICATION</scope>
</reference>
<dbReference type="AlphaFoldDB" id="A0A0K0F859"/>
<organism evidence="1 2">
    <name type="scientific">Strongyloides venezuelensis</name>
    <name type="common">Threadworm</name>
    <dbReference type="NCBI Taxonomy" id="75913"/>
    <lineage>
        <taxon>Eukaryota</taxon>
        <taxon>Metazoa</taxon>
        <taxon>Ecdysozoa</taxon>
        <taxon>Nematoda</taxon>
        <taxon>Chromadorea</taxon>
        <taxon>Rhabditida</taxon>
        <taxon>Tylenchina</taxon>
        <taxon>Panagrolaimomorpha</taxon>
        <taxon>Strongyloidoidea</taxon>
        <taxon>Strongyloididae</taxon>
        <taxon>Strongyloides</taxon>
    </lineage>
</organism>
<protein>
    <submittedName>
        <fullName evidence="2">Origin recognition complex subunit 1</fullName>
    </submittedName>
</protein>
<sequence length="461" mass="52932">MNFEDISLDLNSYVPLGKEFSSERSIDVSEERKKKKLERSKKLEELLLLGGDDDSPSRYSNAELLKITKRKKRNTDKVIKTDFSILIEGKTTETLNEESCAFFPPETPVKNERKNTDKILVPGTPDDKNIGDNLRRNLKRKITFDDALYDEYEENTTKKICIDIKVDKHFSEEKSSNEIQSHIEECVTEVKKEDTVTELRRSPRKKKIDCLMKTPDSKKNNTKKNSDIVHETPSFKMKTTRRKSSDICKISMLAQTNPIAKTPYTRSQTSSNFQIVDCSSRSNSSFSVSSSSFSKTKLPKSTSLSLLTKTVSRSRSKNNIQIKSKAPTDFSGLFINNDIEKRYNIRLNTIFKEVKKGEISHNDVYYGKNTNRTNIFSDEVIDKLRTSPRKKAEIAKNRTGRTIETNNQLNFSHQLLNTRNHSPSDYDKKQLKLETGSFFVKKALSSPTKASQRKIEKLKNM</sequence>
<dbReference type="STRING" id="75913.A0A0K0F859"/>
<keyword evidence="1" id="KW-1185">Reference proteome</keyword>